<dbReference type="InterPro" id="IPR025962">
    <property type="entry name" value="SdpI/YhfL"/>
</dbReference>
<keyword evidence="1" id="KW-1133">Transmembrane helix</keyword>
<keyword evidence="1" id="KW-0812">Transmembrane</keyword>
<evidence type="ECO:0000313" key="3">
    <source>
        <dbReference type="Proteomes" id="UP000650224"/>
    </source>
</evidence>
<dbReference type="Pfam" id="PF13630">
    <property type="entry name" value="SdpI"/>
    <property type="match status" value="1"/>
</dbReference>
<keyword evidence="1" id="KW-0472">Membrane</keyword>
<feature type="transmembrane region" description="Helical" evidence="1">
    <location>
        <begin position="53"/>
        <end position="82"/>
    </location>
</feature>
<dbReference type="Proteomes" id="UP000650224">
    <property type="component" value="Unassembled WGS sequence"/>
</dbReference>
<proteinExistence type="predicted"/>
<organism evidence="2 3">
    <name type="scientific">Corynebacterium gallinarum</name>
    <dbReference type="NCBI Taxonomy" id="2762214"/>
    <lineage>
        <taxon>Bacteria</taxon>
        <taxon>Bacillati</taxon>
        <taxon>Actinomycetota</taxon>
        <taxon>Actinomycetes</taxon>
        <taxon>Mycobacteriales</taxon>
        <taxon>Corynebacteriaceae</taxon>
        <taxon>Corynebacterium</taxon>
    </lineage>
</organism>
<dbReference type="AlphaFoldDB" id="A0A8I0LBL0"/>
<protein>
    <submittedName>
        <fullName evidence="2">SdpI family protein</fullName>
    </submittedName>
</protein>
<keyword evidence="3" id="KW-1185">Reference proteome</keyword>
<feature type="transmembrane region" description="Helical" evidence="1">
    <location>
        <begin position="88"/>
        <end position="114"/>
    </location>
</feature>
<dbReference type="RefSeq" id="WP_191734235.1">
    <property type="nucleotide sequence ID" value="NZ_JACSPR010000009.1"/>
</dbReference>
<name>A0A8I0LBL0_9CORY</name>
<evidence type="ECO:0000256" key="1">
    <source>
        <dbReference type="SAM" id="Phobius"/>
    </source>
</evidence>
<evidence type="ECO:0000313" key="2">
    <source>
        <dbReference type="EMBL" id="MBD8030992.1"/>
    </source>
</evidence>
<dbReference type="EMBL" id="JACSPR010000009">
    <property type="protein sequence ID" value="MBD8030992.1"/>
    <property type="molecule type" value="Genomic_DNA"/>
</dbReference>
<reference evidence="2 3" key="1">
    <citation type="submission" date="2020-08" db="EMBL/GenBank/DDBJ databases">
        <title>A Genomic Blueprint of the Chicken Gut Microbiome.</title>
        <authorList>
            <person name="Gilroy R."/>
            <person name="Ravi A."/>
            <person name="Getino M."/>
            <person name="Pursley I."/>
            <person name="Horton D.L."/>
            <person name="Alikhan N.-F."/>
            <person name="Baker D."/>
            <person name="Gharbi K."/>
            <person name="Hall N."/>
            <person name="Watson M."/>
            <person name="Adriaenssens E.M."/>
            <person name="Foster-Nyarko E."/>
            <person name="Jarju S."/>
            <person name="Secka A."/>
            <person name="Antonio M."/>
            <person name="Oren A."/>
            <person name="Chaudhuri R."/>
            <person name="La Ragione R.M."/>
            <person name="Hildebrand F."/>
            <person name="Pallen M.J."/>
        </authorList>
    </citation>
    <scope>NUCLEOTIDE SEQUENCE [LARGE SCALE GENOMIC DNA]</scope>
    <source>
        <strain evidence="2 3">Sa1YVA5</strain>
    </source>
</reference>
<gene>
    <name evidence="2" type="ORF">H9627_11795</name>
</gene>
<accession>A0A8I0LBL0</accession>
<feature type="transmembrane region" description="Helical" evidence="1">
    <location>
        <begin position="6"/>
        <end position="26"/>
    </location>
</feature>
<sequence>MSEEAVGLVPLLFSVVMLAALCIGVTRAAADGRLPHNGGVGIRTRRTTRSPEAWYAGHAAALPVLGWLWWVAALTVVGAVVMQWQLGGAWGIVAGLVGLAVEVVILSYATYLAGRAADRA</sequence>
<comment type="caution">
    <text evidence="2">The sequence shown here is derived from an EMBL/GenBank/DDBJ whole genome shotgun (WGS) entry which is preliminary data.</text>
</comment>